<dbReference type="PIRSF" id="PIRSF021697">
    <property type="entry name" value="UCP021697"/>
    <property type="match status" value="1"/>
</dbReference>
<dbReference type="EMBL" id="BAAAYG010000004">
    <property type="protein sequence ID" value="GAA3283255.1"/>
    <property type="molecule type" value="Genomic_DNA"/>
</dbReference>
<dbReference type="PANTHER" id="PTHR36115">
    <property type="entry name" value="PROLINE-RICH ANTIGEN HOMOLOG-RELATED"/>
    <property type="match status" value="1"/>
</dbReference>
<keyword evidence="4 7" id="KW-1133">Transmembrane helix</keyword>
<dbReference type="Proteomes" id="UP001501736">
    <property type="component" value="Unassembled WGS sequence"/>
</dbReference>
<evidence type="ECO:0000313" key="10">
    <source>
        <dbReference type="Proteomes" id="UP001501736"/>
    </source>
</evidence>
<keyword evidence="5 7" id="KW-0472">Membrane</keyword>
<proteinExistence type="predicted"/>
<dbReference type="InterPro" id="IPR016795">
    <property type="entry name" value="UCP021697"/>
</dbReference>
<evidence type="ECO:0000256" key="4">
    <source>
        <dbReference type="ARBA" id="ARBA00022989"/>
    </source>
</evidence>
<dbReference type="PANTHER" id="PTHR36115:SF6">
    <property type="entry name" value="PROLINE-RICH ANTIGEN HOMOLOG"/>
    <property type="match status" value="1"/>
</dbReference>
<evidence type="ECO:0000256" key="3">
    <source>
        <dbReference type="ARBA" id="ARBA00022692"/>
    </source>
</evidence>
<dbReference type="RefSeq" id="WP_344719189.1">
    <property type="nucleotide sequence ID" value="NZ_BAAAYG010000004.1"/>
</dbReference>
<sequence>MADRSSAEPPTAATWPGKELGLPEAGPGSMAGMGRRLLALLIDWLIAGLISAAWLDGDSLLTLLIFAGMHIILLGLLGTTLGKRVVRLQVVRGPRAAGVPRALLRTVLLLLIVPAVLSDGEGRPLHDAAAGTVQLRM</sequence>
<evidence type="ECO:0000256" key="1">
    <source>
        <dbReference type="ARBA" id="ARBA00004651"/>
    </source>
</evidence>
<feature type="transmembrane region" description="Helical" evidence="7">
    <location>
        <begin position="61"/>
        <end position="81"/>
    </location>
</feature>
<evidence type="ECO:0000313" key="9">
    <source>
        <dbReference type="EMBL" id="GAA3283255.1"/>
    </source>
</evidence>
<comment type="caution">
    <text evidence="9">The sequence shown here is derived from an EMBL/GenBank/DDBJ whole genome shotgun (WGS) entry which is preliminary data.</text>
</comment>
<evidence type="ECO:0000256" key="2">
    <source>
        <dbReference type="ARBA" id="ARBA00022475"/>
    </source>
</evidence>
<protein>
    <submittedName>
        <fullName evidence="9">RDD family protein</fullName>
    </submittedName>
</protein>
<evidence type="ECO:0000256" key="7">
    <source>
        <dbReference type="SAM" id="Phobius"/>
    </source>
</evidence>
<accession>A0ABP6RB62</accession>
<comment type="subcellular location">
    <subcellularLocation>
        <location evidence="1">Cell membrane</location>
        <topology evidence="1">Multi-pass membrane protein</topology>
    </subcellularLocation>
</comment>
<feature type="domain" description="RDD" evidence="8">
    <location>
        <begin position="59"/>
        <end position="112"/>
    </location>
</feature>
<keyword evidence="3 7" id="KW-0812">Transmembrane</keyword>
<evidence type="ECO:0000256" key="5">
    <source>
        <dbReference type="ARBA" id="ARBA00023136"/>
    </source>
</evidence>
<dbReference type="InterPro" id="IPR010432">
    <property type="entry name" value="RDD"/>
</dbReference>
<gene>
    <name evidence="9" type="ORF">GCM10020260_11700</name>
</gene>
<evidence type="ECO:0000256" key="6">
    <source>
        <dbReference type="SAM" id="MobiDB-lite"/>
    </source>
</evidence>
<evidence type="ECO:0000259" key="8">
    <source>
        <dbReference type="Pfam" id="PF06271"/>
    </source>
</evidence>
<feature type="region of interest" description="Disordered" evidence="6">
    <location>
        <begin position="1"/>
        <end position="23"/>
    </location>
</feature>
<organism evidence="9 10">
    <name type="scientific">Nesterenkonia halobia</name>
    <dbReference type="NCBI Taxonomy" id="37922"/>
    <lineage>
        <taxon>Bacteria</taxon>
        <taxon>Bacillati</taxon>
        <taxon>Actinomycetota</taxon>
        <taxon>Actinomycetes</taxon>
        <taxon>Micrococcales</taxon>
        <taxon>Micrococcaceae</taxon>
        <taxon>Nesterenkonia</taxon>
    </lineage>
</organism>
<keyword evidence="2" id="KW-1003">Cell membrane</keyword>
<reference evidence="10" key="1">
    <citation type="journal article" date="2019" name="Int. J. Syst. Evol. Microbiol.">
        <title>The Global Catalogue of Microorganisms (GCM) 10K type strain sequencing project: providing services to taxonomists for standard genome sequencing and annotation.</title>
        <authorList>
            <consortium name="The Broad Institute Genomics Platform"/>
            <consortium name="The Broad Institute Genome Sequencing Center for Infectious Disease"/>
            <person name="Wu L."/>
            <person name="Ma J."/>
        </authorList>
    </citation>
    <scope>NUCLEOTIDE SEQUENCE [LARGE SCALE GENOMIC DNA]</scope>
    <source>
        <strain evidence="10">JCM 11483</strain>
    </source>
</reference>
<dbReference type="InterPro" id="IPR051791">
    <property type="entry name" value="Pra-immunoreactive"/>
</dbReference>
<dbReference type="Pfam" id="PF06271">
    <property type="entry name" value="RDD"/>
    <property type="match status" value="1"/>
</dbReference>
<name>A0ABP6RB62_9MICC</name>
<keyword evidence="10" id="KW-1185">Reference proteome</keyword>
<feature type="transmembrane region" description="Helical" evidence="7">
    <location>
        <begin position="37"/>
        <end position="55"/>
    </location>
</feature>